<evidence type="ECO:0000256" key="1">
    <source>
        <dbReference type="SAM" id="SignalP"/>
    </source>
</evidence>
<name>A0A4R4E0P9_9BACT</name>
<feature type="chain" id="PRO_5020538261" evidence="1">
    <location>
        <begin position="20"/>
        <end position="318"/>
    </location>
</feature>
<protein>
    <submittedName>
        <fullName evidence="2">DUF3078 domain-containing protein</fullName>
    </submittedName>
</protein>
<dbReference type="RefSeq" id="WP_131851584.1">
    <property type="nucleotide sequence ID" value="NZ_SKFH01000009.1"/>
</dbReference>
<proteinExistence type="predicted"/>
<accession>A0A4R4E0P9</accession>
<dbReference type="Pfam" id="PF11276">
    <property type="entry name" value="DUF3078"/>
    <property type="match status" value="1"/>
</dbReference>
<evidence type="ECO:0000313" key="2">
    <source>
        <dbReference type="EMBL" id="TCZ72949.1"/>
    </source>
</evidence>
<reference evidence="2 3" key="1">
    <citation type="submission" date="2019-03" db="EMBL/GenBank/DDBJ databases">
        <authorList>
            <person name="Kim M.K.M."/>
        </authorList>
    </citation>
    <scope>NUCLEOTIDE SEQUENCE [LARGE SCALE GENOMIC DNA]</scope>
    <source>
        <strain evidence="2 3">17J68-15</strain>
    </source>
</reference>
<feature type="signal peptide" evidence="1">
    <location>
        <begin position="1"/>
        <end position="19"/>
    </location>
</feature>
<dbReference type="EMBL" id="SKFH01000009">
    <property type="protein sequence ID" value="TCZ72949.1"/>
    <property type="molecule type" value="Genomic_DNA"/>
</dbReference>
<gene>
    <name evidence="2" type="ORF">E0486_07750</name>
</gene>
<organism evidence="2 3">
    <name type="scientific">Flaviaesturariibacter aridisoli</name>
    <dbReference type="NCBI Taxonomy" id="2545761"/>
    <lineage>
        <taxon>Bacteria</taxon>
        <taxon>Pseudomonadati</taxon>
        <taxon>Bacteroidota</taxon>
        <taxon>Chitinophagia</taxon>
        <taxon>Chitinophagales</taxon>
        <taxon>Chitinophagaceae</taxon>
        <taxon>Flaviaestuariibacter</taxon>
    </lineage>
</organism>
<dbReference type="Proteomes" id="UP000295164">
    <property type="component" value="Unassembled WGS sequence"/>
</dbReference>
<dbReference type="AlphaFoldDB" id="A0A4R4E0P9"/>
<evidence type="ECO:0000313" key="3">
    <source>
        <dbReference type="Proteomes" id="UP000295164"/>
    </source>
</evidence>
<comment type="caution">
    <text evidence="2">The sequence shown here is derived from an EMBL/GenBank/DDBJ whole genome shotgun (WGS) entry which is preliminary data.</text>
</comment>
<keyword evidence="3" id="KW-1185">Reference proteome</keyword>
<sequence length="318" mass="35560">MKKLLVLVPLFIAVTRLIAQDQTVQELKNASSKALVKDATDTIPKTWKKGGLFNFNFGQTSLSNWAAGGDNFQLNVNTFLNLYAFYAKDRKAWDNSLDLAFGLIKTTSLGSRKSDDKIDFTSKYGYELTPTSKWYASALFNFRTQFAPGFTYPDATTSTKISDFLSPGYVLLSLGLDYKPNKNFSLFVSPITSRWVIVTATGLNPLTPTQKGNVYGVPPGKTVNNEIGAYLNASYLKELVTNLTYKGKLELFSNYKHNPQNIDVYLTNLVSANVFKGLSFNLGLDLIYDDDVRIFGENSNGARMQFREFIGIGYLKKF</sequence>
<dbReference type="OrthoDB" id="1495718at2"/>
<dbReference type="InterPro" id="IPR021428">
    <property type="entry name" value="DUF3078"/>
</dbReference>
<keyword evidence="1" id="KW-0732">Signal</keyword>